<dbReference type="OrthoDB" id="1937542at2759"/>
<dbReference type="PANTHER" id="PTHR33116">
    <property type="entry name" value="REVERSE TRANSCRIPTASE ZINC-BINDING DOMAIN-CONTAINING PROTEIN-RELATED-RELATED"/>
    <property type="match status" value="1"/>
</dbReference>
<dbReference type="AlphaFoldDB" id="A0A6J0LX62"/>
<dbReference type="RefSeq" id="XP_018463941.1">
    <property type="nucleotide sequence ID" value="XM_018608439.1"/>
</dbReference>
<evidence type="ECO:0000259" key="1">
    <source>
        <dbReference type="Pfam" id="PF13966"/>
    </source>
</evidence>
<feature type="domain" description="Reverse transcriptase zinc-binding" evidence="1">
    <location>
        <begin position="137"/>
        <end position="221"/>
    </location>
</feature>
<dbReference type="PANTHER" id="PTHR33116:SF80">
    <property type="entry name" value="REVERSE TRANSCRIPTASE ZINC-BINDING DOMAIN-CONTAINING PROTEIN"/>
    <property type="match status" value="1"/>
</dbReference>
<evidence type="ECO:0000313" key="3">
    <source>
        <dbReference type="RefSeq" id="XP_018463941.1"/>
    </source>
</evidence>
<name>A0A6J0LX62_RAPSA</name>
<dbReference type="GeneID" id="108835151"/>
<organism evidence="2 3">
    <name type="scientific">Raphanus sativus</name>
    <name type="common">Radish</name>
    <name type="synonym">Raphanus raphanistrum var. sativus</name>
    <dbReference type="NCBI Taxonomy" id="3726"/>
    <lineage>
        <taxon>Eukaryota</taxon>
        <taxon>Viridiplantae</taxon>
        <taxon>Streptophyta</taxon>
        <taxon>Embryophyta</taxon>
        <taxon>Tracheophyta</taxon>
        <taxon>Spermatophyta</taxon>
        <taxon>Magnoliopsida</taxon>
        <taxon>eudicotyledons</taxon>
        <taxon>Gunneridae</taxon>
        <taxon>Pentapetalae</taxon>
        <taxon>rosids</taxon>
        <taxon>malvids</taxon>
        <taxon>Brassicales</taxon>
        <taxon>Brassicaceae</taxon>
        <taxon>Brassiceae</taxon>
        <taxon>Raphanus</taxon>
    </lineage>
</organism>
<proteinExistence type="predicted"/>
<dbReference type="KEGG" id="rsz:108835151"/>
<dbReference type="Pfam" id="PF13966">
    <property type="entry name" value="zf-RVT"/>
    <property type="match status" value="1"/>
</dbReference>
<sequence>MTTFCIGNENFWVLQPNSGGSWIWKALCKLRDIARPFLHCQIGSGITASFWFDNWTSVGPLIDHVGPRGPISTGIDINAVVADALTENGWCFEHSRSRNQVITLLKKSVPDSGPIMSSEVDDTYVLYSNGQNGAGNFSTSETWRALFPSTEVVFWHQVVWFSGRIPKHAFLSWIAARDRMVTRDRLLRWGLQVPPNCVLCVTHSETRQHLFFDCPFSHQVWSFFTAKLNLSPPHLFEDGLRWLKHPSRDDNVKLIVKLLHQACLYFIWKERNDKIHSNGQKRPAVIINEIKQMLRLRLDPLARAQRLHQGEESVLATWLRFFAG</sequence>
<reference evidence="3" key="2">
    <citation type="submission" date="2025-08" db="UniProtKB">
        <authorList>
            <consortium name="RefSeq"/>
        </authorList>
    </citation>
    <scope>IDENTIFICATION</scope>
    <source>
        <tissue evidence="3">Leaf</tissue>
    </source>
</reference>
<keyword evidence="2" id="KW-1185">Reference proteome</keyword>
<accession>A0A6J0LX62</accession>
<gene>
    <name evidence="3" type="primary">LOC108835151</name>
</gene>
<dbReference type="Proteomes" id="UP000504610">
    <property type="component" value="Chromosome 6"/>
</dbReference>
<dbReference type="InterPro" id="IPR026960">
    <property type="entry name" value="RVT-Znf"/>
</dbReference>
<protein>
    <submittedName>
        <fullName evidence="3">Uncharacterized protein LOC108835151</fullName>
    </submittedName>
</protein>
<reference evidence="2" key="1">
    <citation type="journal article" date="2019" name="Database">
        <title>The radish genome database (RadishGD): an integrated information resource for radish genomics.</title>
        <authorList>
            <person name="Yu H.J."/>
            <person name="Baek S."/>
            <person name="Lee Y.J."/>
            <person name="Cho A."/>
            <person name="Mun J.H."/>
        </authorList>
    </citation>
    <scope>NUCLEOTIDE SEQUENCE [LARGE SCALE GENOMIC DNA]</scope>
    <source>
        <strain evidence="2">cv. WK10039</strain>
    </source>
</reference>
<evidence type="ECO:0000313" key="2">
    <source>
        <dbReference type="Proteomes" id="UP000504610"/>
    </source>
</evidence>